<feature type="region of interest" description="Disordered" evidence="1">
    <location>
        <begin position="235"/>
        <end position="304"/>
    </location>
</feature>
<evidence type="ECO:0000313" key="3">
    <source>
        <dbReference type="EMBL" id="CAD9551618.1"/>
    </source>
</evidence>
<feature type="region of interest" description="Disordered" evidence="1">
    <location>
        <begin position="92"/>
        <end position="130"/>
    </location>
</feature>
<dbReference type="PANTHER" id="PTHR39081">
    <property type="entry name" value="MUT7-C DOMAIN-CONTAINING PROTEIN"/>
    <property type="match status" value="1"/>
</dbReference>
<organism evidence="3">
    <name type="scientific">Cyanoptyche gloeocystis</name>
    <dbReference type="NCBI Taxonomy" id="77922"/>
    <lineage>
        <taxon>Eukaryota</taxon>
        <taxon>Glaucocystophyceae</taxon>
        <taxon>Glaucocystophyceae incertae sedis</taxon>
        <taxon>Cyanoptyche</taxon>
    </lineage>
</organism>
<accession>A0A7S2JLR2</accession>
<feature type="domain" description="Mut7-C RNAse" evidence="2">
    <location>
        <begin position="17"/>
        <end position="222"/>
    </location>
</feature>
<dbReference type="InterPro" id="IPR002782">
    <property type="entry name" value="Mut7-C_RNAse_dom"/>
</dbReference>
<dbReference type="EMBL" id="HBGX01001340">
    <property type="protein sequence ID" value="CAD9551618.1"/>
    <property type="molecule type" value="Transcribed_RNA"/>
</dbReference>
<gene>
    <name evidence="3" type="ORF">CGLO1086_LOCUS610</name>
</gene>
<reference evidence="3" key="1">
    <citation type="submission" date="2021-01" db="EMBL/GenBank/DDBJ databases">
        <authorList>
            <person name="Corre E."/>
            <person name="Pelletier E."/>
            <person name="Niang G."/>
            <person name="Scheremetjew M."/>
            <person name="Finn R."/>
            <person name="Kale V."/>
            <person name="Holt S."/>
            <person name="Cochrane G."/>
            <person name="Meng A."/>
            <person name="Brown T."/>
            <person name="Cohen L."/>
        </authorList>
    </citation>
    <scope>NUCLEOTIDE SEQUENCE</scope>
    <source>
        <strain evidence="3">SAG4.97</strain>
    </source>
</reference>
<dbReference type="Pfam" id="PF01927">
    <property type="entry name" value="Mut7-C"/>
    <property type="match status" value="1"/>
</dbReference>
<evidence type="ECO:0000259" key="2">
    <source>
        <dbReference type="Pfam" id="PF01927"/>
    </source>
</evidence>
<protein>
    <recommendedName>
        <fullName evidence="2">Mut7-C RNAse domain-containing protein</fullName>
    </recommendedName>
</protein>
<sequence length="326" mass="36492">MTSTFPQHVSGQGYDEPRFLVDSMLGRTCRLLRCCGVDAAYMKQKDWPNLADKAERDNRVVLTRDRNLPAFLRKRRTFGTAQLGRTNGTILFSQSLGSDSDESEPDRAEAEDSDSDLEASPANLQRRRSRSPDASTIVVYVVKASDPRDQLDEIIREFAISISPDRFFTRCVKCNCDRWMECSSEEAKSRGVSDRTLEMVKDLWQCGSCQQVYWEGKQFESAMDWLMRRYCPSTEPSSEASDAANVEADDDGSDFKAITKDLGAPSFVQPQSRKHCPLTEPSPEPSPEASNQESDIDSCRSPAVQPITEELGAASIVQSESRKQCP</sequence>
<proteinExistence type="predicted"/>
<dbReference type="AlphaFoldDB" id="A0A7S2JLR2"/>
<dbReference type="PANTHER" id="PTHR39081:SF1">
    <property type="entry name" value="MUT7-C RNASE DOMAIN-CONTAINING PROTEIN"/>
    <property type="match status" value="1"/>
</dbReference>
<name>A0A7S2JLR2_9EUKA</name>
<evidence type="ECO:0000256" key="1">
    <source>
        <dbReference type="SAM" id="MobiDB-lite"/>
    </source>
</evidence>